<dbReference type="OrthoDB" id="8021850at2759"/>
<evidence type="ECO:0000256" key="2">
    <source>
        <dbReference type="SAM" id="SignalP"/>
    </source>
</evidence>
<protein>
    <recommendedName>
        <fullName evidence="5">Osteopetrosis associated transmembrane protein</fullName>
    </recommendedName>
</protein>
<dbReference type="InterPro" id="IPR019172">
    <property type="entry name" value="Osteopetrosis-assoc_TM_1"/>
</dbReference>
<evidence type="ECO:0000256" key="1">
    <source>
        <dbReference type="SAM" id="Phobius"/>
    </source>
</evidence>
<keyword evidence="4" id="KW-1185">Reference proteome</keyword>
<sequence>MSTHVIIVLLVVMNLRHLTESRVTLAEKLPQEYSALTAGISGDMSSKLNSRTIHTRSFTQNTSTYAMEESVRQLRQYFGDPSHREAPTYQCQYMVSYFGLILFEFIKCILINEIPGNICLGCPQQYTDLISAHEDLTNGSVSNCSDGFINKDKLNLIHSLYSSGIYQWTDGNCDNCFGGKDEYQNLVVHNDTQYYFQLTEDHMLCLNGSFAHNDSCVECKESFQTVNDYYDLMANNYSDGVCNDIIASMKDIRKHWSETLDCPTDFKSGLYLDIRKHWSETLDCPTDFKSGLYLGLVVISVAVLPLILYLTGRLFCVDKSKTLMKQKRLSSYHLGSSESEPLIR</sequence>
<feature type="signal peptide" evidence="2">
    <location>
        <begin position="1"/>
        <end position="21"/>
    </location>
</feature>
<evidence type="ECO:0008006" key="5">
    <source>
        <dbReference type="Google" id="ProtNLM"/>
    </source>
</evidence>
<name>A0A7R9QAN9_9ACAR</name>
<feature type="chain" id="PRO_5036211813" description="Osteopetrosis associated transmembrane protein" evidence="2">
    <location>
        <begin position="22"/>
        <end position="344"/>
    </location>
</feature>
<organism evidence="3">
    <name type="scientific">Oppiella nova</name>
    <dbReference type="NCBI Taxonomy" id="334625"/>
    <lineage>
        <taxon>Eukaryota</taxon>
        <taxon>Metazoa</taxon>
        <taxon>Ecdysozoa</taxon>
        <taxon>Arthropoda</taxon>
        <taxon>Chelicerata</taxon>
        <taxon>Arachnida</taxon>
        <taxon>Acari</taxon>
        <taxon>Acariformes</taxon>
        <taxon>Sarcoptiformes</taxon>
        <taxon>Oribatida</taxon>
        <taxon>Brachypylina</taxon>
        <taxon>Oppioidea</taxon>
        <taxon>Oppiidae</taxon>
        <taxon>Oppiella</taxon>
    </lineage>
</organism>
<dbReference type="AlphaFoldDB" id="A0A7R9QAN9"/>
<keyword evidence="2" id="KW-0732">Signal</keyword>
<dbReference type="Pfam" id="PF09777">
    <property type="entry name" value="OSTMP1"/>
    <property type="match status" value="1"/>
</dbReference>
<dbReference type="PANTHER" id="PTHR15644">
    <property type="entry name" value="OSTEOPETROSIS ASSOCIATED TRANSMEMBRANE PROTEIN 1"/>
    <property type="match status" value="1"/>
</dbReference>
<accession>A0A7R9QAN9</accession>
<dbReference type="EMBL" id="CAJPVJ010000251">
    <property type="protein sequence ID" value="CAG2161833.1"/>
    <property type="molecule type" value="Genomic_DNA"/>
</dbReference>
<gene>
    <name evidence="3" type="ORF">ONB1V03_LOCUS1434</name>
</gene>
<keyword evidence="1" id="KW-1133">Transmembrane helix</keyword>
<dbReference type="Proteomes" id="UP000728032">
    <property type="component" value="Unassembled WGS sequence"/>
</dbReference>
<keyword evidence="1" id="KW-0812">Transmembrane</keyword>
<dbReference type="GO" id="GO:0005829">
    <property type="term" value="C:cytosol"/>
    <property type="evidence" value="ECO:0007669"/>
    <property type="project" value="TreeGrafter"/>
</dbReference>
<evidence type="ECO:0000313" key="4">
    <source>
        <dbReference type="Proteomes" id="UP000728032"/>
    </source>
</evidence>
<feature type="transmembrane region" description="Helical" evidence="1">
    <location>
        <begin position="292"/>
        <end position="316"/>
    </location>
</feature>
<dbReference type="EMBL" id="OC915076">
    <property type="protein sequence ID" value="CAD7638507.1"/>
    <property type="molecule type" value="Genomic_DNA"/>
</dbReference>
<reference evidence="3" key="1">
    <citation type="submission" date="2020-11" db="EMBL/GenBank/DDBJ databases">
        <authorList>
            <person name="Tran Van P."/>
        </authorList>
    </citation>
    <scope>NUCLEOTIDE SEQUENCE</scope>
</reference>
<keyword evidence="1" id="KW-0472">Membrane</keyword>
<proteinExistence type="predicted"/>
<dbReference type="PANTHER" id="PTHR15644:SF2">
    <property type="entry name" value="OSTEOPETROSIS-ASSOCIATED TRANSMEMBRANE PROTEIN 1"/>
    <property type="match status" value="1"/>
</dbReference>
<evidence type="ECO:0000313" key="3">
    <source>
        <dbReference type="EMBL" id="CAD7638507.1"/>
    </source>
</evidence>